<sequence>EDICVQQHNLLNCHSDTGRNPIIPDLATSLIILENNNEDQSEDDNDNEDSY</sequence>
<comment type="caution">
    <text evidence="1">The sequence shown here is derived from an EMBL/GenBank/DDBJ whole genome shotgun (WGS) entry which is preliminary data.</text>
</comment>
<evidence type="ECO:0000313" key="1">
    <source>
        <dbReference type="EMBL" id="KAA6382501.1"/>
    </source>
</evidence>
<protein>
    <submittedName>
        <fullName evidence="1">Uncharacterized protein</fullName>
    </submittedName>
</protein>
<reference evidence="1 2" key="1">
    <citation type="submission" date="2019-03" db="EMBL/GenBank/DDBJ databases">
        <title>Single cell metagenomics reveals metabolic interactions within the superorganism composed of flagellate Streblomastix strix and complex community of Bacteroidetes bacteria on its surface.</title>
        <authorList>
            <person name="Treitli S.C."/>
            <person name="Kolisko M."/>
            <person name="Husnik F."/>
            <person name="Keeling P."/>
            <person name="Hampl V."/>
        </authorList>
    </citation>
    <scope>NUCLEOTIDE SEQUENCE [LARGE SCALE GENOMIC DNA]</scope>
    <source>
        <strain evidence="1">ST1C</strain>
    </source>
</reference>
<dbReference type="Proteomes" id="UP000324800">
    <property type="component" value="Unassembled WGS sequence"/>
</dbReference>
<dbReference type="AlphaFoldDB" id="A0A5J4VIU3"/>
<feature type="non-terminal residue" evidence="1">
    <location>
        <position position="1"/>
    </location>
</feature>
<dbReference type="EMBL" id="SNRW01006749">
    <property type="protein sequence ID" value="KAA6382501.1"/>
    <property type="molecule type" value="Genomic_DNA"/>
</dbReference>
<name>A0A5J4VIU3_9EUKA</name>
<organism evidence="1 2">
    <name type="scientific">Streblomastix strix</name>
    <dbReference type="NCBI Taxonomy" id="222440"/>
    <lineage>
        <taxon>Eukaryota</taxon>
        <taxon>Metamonada</taxon>
        <taxon>Preaxostyla</taxon>
        <taxon>Oxymonadida</taxon>
        <taxon>Streblomastigidae</taxon>
        <taxon>Streblomastix</taxon>
    </lineage>
</organism>
<evidence type="ECO:0000313" key="2">
    <source>
        <dbReference type="Proteomes" id="UP000324800"/>
    </source>
</evidence>
<gene>
    <name evidence="1" type="ORF">EZS28_021971</name>
</gene>
<proteinExistence type="predicted"/>
<accession>A0A5J4VIU3</accession>